<dbReference type="EMBL" id="QKTW01000009">
    <property type="protein sequence ID" value="PZF73838.1"/>
    <property type="molecule type" value="Genomic_DNA"/>
</dbReference>
<evidence type="ECO:0000313" key="4">
    <source>
        <dbReference type="Proteomes" id="UP000248745"/>
    </source>
</evidence>
<feature type="transmembrane region" description="Helical" evidence="1">
    <location>
        <begin position="35"/>
        <end position="52"/>
    </location>
</feature>
<feature type="transmembrane region" description="Helical" evidence="1">
    <location>
        <begin position="178"/>
        <end position="200"/>
    </location>
</feature>
<sequence length="496" mass="56111">MITFLINCTAIWLVSLVCFDLFLKRDTHHSWNRSYLLVTLISGLVAPFIKWSPATTSANSLSNALQIRSQHSRQALVDTITPAANITIPWTQILFWTYLIGAGISVFFLLREIFIISKYYRRGEKTKEDNWTIVRTNLQHGPFSIFHFIFISSENNWDTGEYEIVLNHEKAHCKQFHAVDLCLLQLLQIVLWFHPLVYLYRSRLILVHEYQADASVPVAPKQYGNFLLNQFMLQQTPSFSHSFYHSPIKKRVLMITQSASSKLSRAKYLLVAPLLIVTVVCCSKSQYNNERKKEGNKITYKGNVFEMSNSSFDTLQVTDATTGKISSMITQRLPYPIKVNGNPIMEDNEVSQKAVYKGVSATPGEDLFKFIKSDMGKLPDGDYVISVTNPVIDEQGRLVYFEESVNKQGIAYTVDDIAGKPGITANPKDLEKTDQIENSAADAINKRIDFYLSDESLKFTPATQHGKVVASTTSNLFGFMGLNVTVKNHQASLVTE</sequence>
<protein>
    <recommendedName>
        <fullName evidence="2">Peptidase M56 domain-containing protein</fullName>
    </recommendedName>
</protein>
<feature type="transmembrane region" description="Helical" evidence="1">
    <location>
        <begin position="6"/>
        <end position="23"/>
    </location>
</feature>
<dbReference type="CDD" id="cd07341">
    <property type="entry name" value="M56_BlaR1_MecR1_like"/>
    <property type="match status" value="1"/>
</dbReference>
<feature type="transmembrane region" description="Helical" evidence="1">
    <location>
        <begin position="93"/>
        <end position="114"/>
    </location>
</feature>
<dbReference type="InterPro" id="IPR008756">
    <property type="entry name" value="Peptidase_M56"/>
</dbReference>
<evidence type="ECO:0000256" key="1">
    <source>
        <dbReference type="SAM" id="Phobius"/>
    </source>
</evidence>
<gene>
    <name evidence="3" type="ORF">DN068_05705</name>
</gene>
<dbReference type="AlphaFoldDB" id="A0A2W2B1G3"/>
<dbReference type="InterPro" id="IPR052173">
    <property type="entry name" value="Beta-lactam_resp_regulator"/>
</dbReference>
<dbReference type="Pfam" id="PF05569">
    <property type="entry name" value="Peptidase_M56"/>
    <property type="match status" value="1"/>
</dbReference>
<dbReference type="RefSeq" id="WP_110997935.1">
    <property type="nucleotide sequence ID" value="NZ_QKTW01000009.1"/>
</dbReference>
<dbReference type="PANTHER" id="PTHR34978">
    <property type="entry name" value="POSSIBLE SENSOR-TRANSDUCER PROTEIN BLAR"/>
    <property type="match status" value="1"/>
</dbReference>
<dbReference type="PANTHER" id="PTHR34978:SF3">
    <property type="entry name" value="SLR0241 PROTEIN"/>
    <property type="match status" value="1"/>
</dbReference>
<organism evidence="3 4">
    <name type="scientific">Taibaiella soli</name>
    <dbReference type="NCBI Taxonomy" id="1649169"/>
    <lineage>
        <taxon>Bacteria</taxon>
        <taxon>Pseudomonadati</taxon>
        <taxon>Bacteroidota</taxon>
        <taxon>Chitinophagia</taxon>
        <taxon>Chitinophagales</taxon>
        <taxon>Chitinophagaceae</taxon>
        <taxon>Taibaiella</taxon>
    </lineage>
</organism>
<keyword evidence="1" id="KW-1133">Transmembrane helix</keyword>
<reference evidence="3 4" key="1">
    <citation type="submission" date="2018-06" db="EMBL/GenBank/DDBJ databases">
        <title>Mucibacter soli gen. nov., sp. nov., a new member of the family Chitinophagaceae producing mucin.</title>
        <authorList>
            <person name="Kim M.-K."/>
            <person name="Park S."/>
            <person name="Kim T.-S."/>
            <person name="Joung Y."/>
            <person name="Han J.-H."/>
            <person name="Kim S.B."/>
        </authorList>
    </citation>
    <scope>NUCLEOTIDE SEQUENCE [LARGE SCALE GENOMIC DNA]</scope>
    <source>
        <strain evidence="3 4">R1-15</strain>
    </source>
</reference>
<evidence type="ECO:0000313" key="3">
    <source>
        <dbReference type="EMBL" id="PZF73838.1"/>
    </source>
</evidence>
<keyword evidence="1" id="KW-0812">Transmembrane</keyword>
<accession>A0A2W2B1G3</accession>
<dbReference type="OrthoDB" id="649093at2"/>
<feature type="domain" description="Peptidase M56" evidence="2">
    <location>
        <begin position="3"/>
        <end position="255"/>
    </location>
</feature>
<dbReference type="Proteomes" id="UP000248745">
    <property type="component" value="Unassembled WGS sequence"/>
</dbReference>
<proteinExistence type="predicted"/>
<keyword evidence="1" id="KW-0472">Membrane</keyword>
<keyword evidence="4" id="KW-1185">Reference proteome</keyword>
<comment type="caution">
    <text evidence="3">The sequence shown here is derived from an EMBL/GenBank/DDBJ whole genome shotgun (WGS) entry which is preliminary data.</text>
</comment>
<name>A0A2W2B1G3_9BACT</name>
<evidence type="ECO:0000259" key="2">
    <source>
        <dbReference type="Pfam" id="PF05569"/>
    </source>
</evidence>